<dbReference type="InterPro" id="IPR023296">
    <property type="entry name" value="Glyco_hydro_beta-prop_sf"/>
</dbReference>
<dbReference type="OrthoDB" id="3771157at2"/>
<dbReference type="Proteomes" id="UP000037425">
    <property type="component" value="Unassembled WGS sequence"/>
</dbReference>
<dbReference type="Pfam" id="PF24793">
    <property type="entry name" value="GINT1_N"/>
    <property type="match status" value="1"/>
</dbReference>
<evidence type="ECO:0000259" key="1">
    <source>
        <dbReference type="Pfam" id="PF24793"/>
    </source>
</evidence>
<dbReference type="InterPro" id="IPR056442">
    <property type="entry name" value="GINT1_N"/>
</dbReference>
<protein>
    <recommendedName>
        <fullName evidence="1">Glucosamine inositolphosphorylceramide transferase 1 N-terminal domain-containing protein</fullName>
    </recommendedName>
</protein>
<evidence type="ECO:0000313" key="3">
    <source>
        <dbReference type="Proteomes" id="UP000037425"/>
    </source>
</evidence>
<proteinExistence type="predicted"/>
<feature type="domain" description="Glucosamine inositolphosphorylceramide transferase 1 N-terminal" evidence="1">
    <location>
        <begin position="288"/>
        <end position="494"/>
    </location>
</feature>
<dbReference type="RefSeq" id="WP_053250603.1">
    <property type="nucleotide sequence ID" value="NZ_LGAP01000014.1"/>
</dbReference>
<name>A0A0L8BQU0_ENSAD</name>
<dbReference type="AlphaFoldDB" id="A0A0L8BQU0"/>
<reference evidence="3" key="1">
    <citation type="submission" date="2015-07" db="EMBL/GenBank/DDBJ databases">
        <title>Whole genome sequence of an Ensifer adhaerens strain isolated from a cave pool in the Wind Cave National Park.</title>
        <authorList>
            <person name="Eng W.W.H."/>
            <person name="Gan H.M."/>
            <person name="Barton H.A."/>
            <person name="Savka M.A."/>
        </authorList>
    </citation>
    <scope>NUCLEOTIDE SEQUENCE [LARGE SCALE GENOMIC DNA]</scope>
    <source>
        <strain evidence="3">SD006</strain>
    </source>
</reference>
<dbReference type="EMBL" id="LGAP01000014">
    <property type="protein sequence ID" value="KOF16889.1"/>
    <property type="molecule type" value="Genomic_DNA"/>
</dbReference>
<accession>A0A0L8BQU0</accession>
<dbReference type="PATRIC" id="fig|106592.7.peg.1885"/>
<organism evidence="2 3">
    <name type="scientific">Ensifer adhaerens</name>
    <name type="common">Sinorhizobium morelense</name>
    <dbReference type="NCBI Taxonomy" id="106592"/>
    <lineage>
        <taxon>Bacteria</taxon>
        <taxon>Pseudomonadati</taxon>
        <taxon>Pseudomonadota</taxon>
        <taxon>Alphaproteobacteria</taxon>
        <taxon>Hyphomicrobiales</taxon>
        <taxon>Rhizobiaceae</taxon>
        <taxon>Sinorhizobium/Ensifer group</taxon>
        <taxon>Ensifer</taxon>
    </lineage>
</organism>
<evidence type="ECO:0000313" key="2">
    <source>
        <dbReference type="EMBL" id="KOF16889.1"/>
    </source>
</evidence>
<sequence>MRVTSLPLRIGILVEQNEQFENWQLMVFDRIVADPRYSLTALLAHPAPYGSGRSSVLFKLAHRLEQAAFGRQAVYNPCNFDAHKQRIVPLATSQHGAAQAQVAELGLDLVIRMTPNGLPDDAVRELPYGEWALSFSDQKSGAGEWFSYLEVVSGAPAVDLALYVRLGASASSVAIASSSFNIKFSAVRNINFVKERAATLLLRELARLADTGELITTPLPTRRPASPPSIDELARYLGILSGHLAGRVKKAVQHKAGTGSAVWTLFTGSGRIDDFEPGVSVEIPPTSTDIKADPFLLQHEGECYLFYEAYANGDRKAHIAVGRFDGDRLEPVGIALNCDYHLSYPFVFRDGEDIFMMPETHQSKRIEIWRCVEFPLKWELHATALNGLSAADSVLTRHDGRWWLFTNLSEFHAYEDHCSELHIFEVDGPGLARITPHKRNPVVLGSTFARNAGRIFAREGRVFRPSQHNAHGIYGYGLNIMEIEQLDLENYRERCIRTIKPDFKPGLLGCHHFDAAGDRYVLDARLTL</sequence>
<gene>
    <name evidence="2" type="ORF">AC244_20280</name>
</gene>
<dbReference type="SUPFAM" id="SSF75005">
    <property type="entry name" value="Arabinanase/levansucrase/invertase"/>
    <property type="match status" value="1"/>
</dbReference>
<comment type="caution">
    <text evidence="2">The sequence shown here is derived from an EMBL/GenBank/DDBJ whole genome shotgun (WGS) entry which is preliminary data.</text>
</comment>